<evidence type="ECO:0000259" key="1">
    <source>
        <dbReference type="Pfam" id="PF18197"/>
    </source>
</evidence>
<dbReference type="RefSeq" id="WP_378419795.1">
    <property type="nucleotide sequence ID" value="NZ_JBHSFO010000015.1"/>
</dbReference>
<feature type="domain" description="TTHB210-like" evidence="1">
    <location>
        <begin position="69"/>
        <end position="117"/>
    </location>
</feature>
<dbReference type="EMBL" id="JBHSFO010000015">
    <property type="protein sequence ID" value="MFC4606063.1"/>
    <property type="molecule type" value="Genomic_DNA"/>
</dbReference>
<name>A0ABV9FVQ6_9NOCA</name>
<evidence type="ECO:0000313" key="2">
    <source>
        <dbReference type="EMBL" id="MFC4606063.1"/>
    </source>
</evidence>
<accession>A0ABV9FVQ6</accession>
<dbReference type="CDD" id="cd11669">
    <property type="entry name" value="TTHB210-like"/>
    <property type="match status" value="1"/>
</dbReference>
<dbReference type="InterPro" id="IPR040832">
    <property type="entry name" value="TTHB210-like_dom"/>
</dbReference>
<protein>
    <submittedName>
        <fullName evidence="2">DUF5602 domain-containing protein</fullName>
    </submittedName>
</protein>
<proteinExistence type="predicted"/>
<reference evidence="3" key="1">
    <citation type="journal article" date="2019" name="Int. J. Syst. Evol. Microbiol.">
        <title>The Global Catalogue of Microorganisms (GCM) 10K type strain sequencing project: providing services to taxonomists for standard genome sequencing and annotation.</title>
        <authorList>
            <consortium name="The Broad Institute Genomics Platform"/>
            <consortium name="The Broad Institute Genome Sequencing Center for Infectious Disease"/>
            <person name="Wu L."/>
            <person name="Ma J."/>
        </authorList>
    </citation>
    <scope>NUCLEOTIDE SEQUENCE [LARGE SCALE GENOMIC DNA]</scope>
    <source>
        <strain evidence="3">CCUG 54520</strain>
    </source>
</reference>
<comment type="caution">
    <text evidence="2">The sequence shown here is derived from an EMBL/GenBank/DDBJ whole genome shotgun (WGS) entry which is preliminary data.</text>
</comment>
<sequence length="280" mass="29634">MRAHRPLRPPGIRLAALAVAACTGMSVLTGCASARAGGIAGANVDRGGTFFGAPTGIGDGTARAYVTLDADGRPTDAGIRMTAAALDGLPDAPMNEFPLALPAQGASTIFEAVVVDWNPHGHGPAALFGKPHFDMHFYLIDEAARAEITPARMDFIPRASNLPPVQKMPAGYSPPAGPAVLNTATGMGVHWTNDADHMVPGEYDFTETFLAGSWDGAYTFMEPMMTRAWLMTKPTVHKKISQPESYPKPGRYPTAYSVTYDDATAEYVIDLGEMAARPGP</sequence>
<gene>
    <name evidence="2" type="ORF">ACFO6S_20395</name>
</gene>
<evidence type="ECO:0000313" key="3">
    <source>
        <dbReference type="Proteomes" id="UP001595914"/>
    </source>
</evidence>
<dbReference type="InterPro" id="IPR033786">
    <property type="entry name" value="TTHB210-like"/>
</dbReference>
<organism evidence="2 3">
    <name type="scientific">Rhodococcus kronopolitis</name>
    <dbReference type="NCBI Taxonomy" id="1460226"/>
    <lineage>
        <taxon>Bacteria</taxon>
        <taxon>Bacillati</taxon>
        <taxon>Actinomycetota</taxon>
        <taxon>Actinomycetes</taxon>
        <taxon>Mycobacteriales</taxon>
        <taxon>Nocardiaceae</taxon>
        <taxon>Rhodococcus</taxon>
    </lineage>
</organism>
<dbReference type="Proteomes" id="UP001595914">
    <property type="component" value="Unassembled WGS sequence"/>
</dbReference>
<dbReference type="PROSITE" id="PS51257">
    <property type="entry name" value="PROKAR_LIPOPROTEIN"/>
    <property type="match status" value="1"/>
</dbReference>
<dbReference type="Pfam" id="PF18197">
    <property type="entry name" value="TTHB210-like"/>
    <property type="match status" value="1"/>
</dbReference>
<keyword evidence="3" id="KW-1185">Reference proteome</keyword>